<dbReference type="Proteomes" id="UP000072763">
    <property type="component" value="Unassembled WGS sequence"/>
</dbReference>
<dbReference type="PATRIC" id="fig|465820.4.peg.3363"/>
<gene>
    <name evidence="4" type="ORF">NS359_14695</name>
</gene>
<dbReference type="PIRSF" id="PIRSF016184">
    <property type="entry name" value="PhzC_PhzF"/>
    <property type="match status" value="1"/>
</dbReference>
<dbReference type="RefSeq" id="WP_058750621.1">
    <property type="nucleotide sequence ID" value="NZ_LDRC01000094.1"/>
</dbReference>
<evidence type="ECO:0000256" key="3">
    <source>
        <dbReference type="PIRSR" id="PIRSR016184-1"/>
    </source>
</evidence>
<reference evidence="4 5" key="1">
    <citation type="journal article" date="2016" name="Front. Microbiol.">
        <title>Genomic Resource of Rice Seed Associated Bacteria.</title>
        <authorList>
            <person name="Midha S."/>
            <person name="Bansal K."/>
            <person name="Sharma S."/>
            <person name="Kumar N."/>
            <person name="Patil P.P."/>
            <person name="Chaudhry V."/>
            <person name="Patil P.B."/>
        </authorList>
    </citation>
    <scope>NUCLEOTIDE SEQUENCE [LARGE SCALE GENOMIC DNA]</scope>
    <source>
        <strain evidence="4 5">NS359</strain>
    </source>
</reference>
<evidence type="ECO:0000256" key="1">
    <source>
        <dbReference type="ARBA" id="ARBA00008270"/>
    </source>
</evidence>
<accession>A0A147DME3</accession>
<comment type="similarity">
    <text evidence="1">Belongs to the PhzF family.</text>
</comment>
<evidence type="ECO:0000313" key="5">
    <source>
        <dbReference type="Proteomes" id="UP000072763"/>
    </source>
</evidence>
<evidence type="ECO:0000256" key="2">
    <source>
        <dbReference type="ARBA" id="ARBA00023235"/>
    </source>
</evidence>
<dbReference type="AlphaFoldDB" id="A0A147DME3"/>
<dbReference type="Pfam" id="PF02567">
    <property type="entry name" value="PhzC-PhzF"/>
    <property type="match status" value="1"/>
</dbReference>
<sequence length="280" mass="29166">MRTEVLRYTAFAAEPGGGNPAGIVLDAEDMTDDEMLAVAQQVAYPETAFVVARTEDGARLRYFSPAAEVPFCGHATVATAVVLAEREGTGARVFTTAAGDVAVDATTAPDGGVQVAMTSVEPATRPIDPERWERLAVLLGLVDGDVAEGFPVLESFAGNWHPVVVLADPELFHQFRFDPAALAALKRESGWEGTVTVLHRTGPLEFEARNLFPAGRITEDPATGSAAASAGAYLRAVGAVPPGSRVVIRQGRHVGRPSKLLVDVPASGGITVTGGATPIA</sequence>
<name>A0A147DME3_9MICO</name>
<dbReference type="NCBIfam" id="TIGR00654">
    <property type="entry name" value="PhzF_family"/>
    <property type="match status" value="1"/>
</dbReference>
<dbReference type="PANTHER" id="PTHR13774:SF39">
    <property type="entry name" value="BIOSYNTHESIS PROTEIN, PUTATIVE-RELATED"/>
    <property type="match status" value="1"/>
</dbReference>
<dbReference type="PANTHER" id="PTHR13774">
    <property type="entry name" value="PHENAZINE BIOSYNTHESIS PROTEIN"/>
    <property type="match status" value="1"/>
</dbReference>
<evidence type="ECO:0000313" key="4">
    <source>
        <dbReference type="EMBL" id="KTR48264.1"/>
    </source>
</evidence>
<dbReference type="GO" id="GO:0016853">
    <property type="term" value="F:isomerase activity"/>
    <property type="evidence" value="ECO:0007669"/>
    <property type="project" value="UniProtKB-KW"/>
</dbReference>
<dbReference type="GO" id="GO:0005737">
    <property type="term" value="C:cytoplasm"/>
    <property type="evidence" value="ECO:0007669"/>
    <property type="project" value="TreeGrafter"/>
</dbReference>
<protein>
    <submittedName>
        <fullName evidence="4">Phenazine biosynthesis protein PhzF</fullName>
    </submittedName>
</protein>
<dbReference type="InterPro" id="IPR003719">
    <property type="entry name" value="Phenazine_PhzF-like"/>
</dbReference>
<dbReference type="EMBL" id="LDRC01000094">
    <property type="protein sequence ID" value="KTR48264.1"/>
    <property type="molecule type" value="Genomic_DNA"/>
</dbReference>
<keyword evidence="2" id="KW-0413">Isomerase</keyword>
<organism evidence="4 5">
    <name type="scientific">Curtobacterium oceanosedimentum</name>
    <dbReference type="NCBI Taxonomy" id="465820"/>
    <lineage>
        <taxon>Bacteria</taxon>
        <taxon>Bacillati</taxon>
        <taxon>Actinomycetota</taxon>
        <taxon>Actinomycetes</taxon>
        <taxon>Micrococcales</taxon>
        <taxon>Microbacteriaceae</taxon>
        <taxon>Curtobacterium</taxon>
    </lineage>
</organism>
<dbReference type="OrthoDB" id="9788221at2"/>
<dbReference type="SUPFAM" id="SSF54506">
    <property type="entry name" value="Diaminopimelate epimerase-like"/>
    <property type="match status" value="1"/>
</dbReference>
<dbReference type="Gene3D" id="3.10.310.10">
    <property type="entry name" value="Diaminopimelate Epimerase, Chain A, domain 1"/>
    <property type="match status" value="2"/>
</dbReference>
<feature type="active site" evidence="3">
    <location>
        <position position="46"/>
    </location>
</feature>
<proteinExistence type="inferred from homology"/>
<comment type="caution">
    <text evidence="4">The sequence shown here is derived from an EMBL/GenBank/DDBJ whole genome shotgun (WGS) entry which is preliminary data.</text>
</comment>